<protein>
    <recommendedName>
        <fullName evidence="5">Aminopeptidase N</fullName>
        <ecNumber evidence="4">3.4.11.2</ecNumber>
    </recommendedName>
    <alternativeName>
        <fullName evidence="11">Alanine aminopeptidase</fullName>
    </alternativeName>
    <alternativeName>
        <fullName evidence="12">Lysyl aminopeptidase</fullName>
    </alternativeName>
</protein>
<dbReference type="PANTHER" id="PTHR11533:SF297">
    <property type="entry name" value="AMINOPEPTIDASE N"/>
    <property type="match status" value="1"/>
</dbReference>
<dbReference type="GO" id="GO:0016285">
    <property type="term" value="F:alanyl aminopeptidase activity"/>
    <property type="evidence" value="ECO:0007669"/>
    <property type="project" value="UniProtKB-EC"/>
</dbReference>
<sequence length="509" mass="54656">MRSRIRAGAGVLTAGMVSVLLATTAAAAPGPGAPGVGDPYYPNAGNGGTDVQHYNIRLSYQPDTDLLSGTTTLLLTATQDLSRFNLDFALKASSVLVNNRPARFTSSTGNGELVITPADALAKGQTATVVVQYADTPSTAKVDGINGWKHGAFGALGVDEPQSAQWWFPSNDHPTDKATYDVSIEAPDGLAALTSGSLVSKRKNRAGWTRWNWRSTQPQATYLTPFVVGKYDVRESKTPDGKPFITAYGSDLGSSRAAAEASVERTPEINAFLATQFGPYPFEAEGGVVTSGIGFSLENQTRPVYGLKNFARGANTTLIAHENAHQWFGDNVSLGRWSDIWLNEGFASYAEWLWSEHEGEGTVAELAQYTYDSHAADADLWKAVPADPGKDHQFDDAVYSRGALTLQALRTTVGDEAFFKILKDWQAAKSGKDARIPEFIALAEKVSGKPLHELFQTWLYTAGKPATGPNGAAGAKAPASAQSRFTVAKPKSYDQIEANHRLLATEHEH</sequence>
<feature type="chain" id="PRO_5013038303" description="Aminopeptidase N" evidence="13">
    <location>
        <begin position="28"/>
        <end position="509"/>
    </location>
</feature>
<evidence type="ECO:0000256" key="1">
    <source>
        <dbReference type="ARBA" id="ARBA00000098"/>
    </source>
</evidence>
<dbReference type="EC" id="3.4.11.2" evidence="4"/>
<name>A0A2A9F8T9_9PSEU</name>
<evidence type="ECO:0000313" key="17">
    <source>
        <dbReference type="Proteomes" id="UP000243542"/>
    </source>
</evidence>
<comment type="catalytic activity">
    <reaction evidence="1">
        <text>Release of an N-terminal amino acid, Xaa-|-Yaa- from a peptide, amide or arylamide. Xaa is preferably Ala, but may be most amino acids including Pro (slow action). When a terminal hydrophobic residue is followed by a prolyl residue, the two may be released as an intact Xaa-Pro dipeptide.</text>
        <dbReference type="EC" id="3.4.11.2"/>
    </reaction>
</comment>
<evidence type="ECO:0000256" key="9">
    <source>
        <dbReference type="ARBA" id="ARBA00022833"/>
    </source>
</evidence>
<dbReference type="SUPFAM" id="SSF55486">
    <property type="entry name" value="Metalloproteases ('zincins'), catalytic domain"/>
    <property type="match status" value="1"/>
</dbReference>
<dbReference type="EMBL" id="PDJK01000002">
    <property type="protein sequence ID" value="PFG47764.1"/>
    <property type="molecule type" value="Genomic_DNA"/>
</dbReference>
<comment type="caution">
    <text evidence="16">The sequence shown here is derived from an EMBL/GenBank/DDBJ whole genome shotgun (WGS) entry which is preliminary data.</text>
</comment>
<evidence type="ECO:0000256" key="6">
    <source>
        <dbReference type="ARBA" id="ARBA00022670"/>
    </source>
</evidence>
<evidence type="ECO:0000256" key="11">
    <source>
        <dbReference type="ARBA" id="ARBA00029811"/>
    </source>
</evidence>
<feature type="signal peptide" evidence="13">
    <location>
        <begin position="1"/>
        <end position="27"/>
    </location>
</feature>
<accession>A0A2A9F8T9</accession>
<dbReference type="Gene3D" id="2.60.40.1730">
    <property type="entry name" value="tricorn interacting facor f3 domain"/>
    <property type="match status" value="1"/>
</dbReference>
<evidence type="ECO:0000256" key="3">
    <source>
        <dbReference type="ARBA" id="ARBA00010136"/>
    </source>
</evidence>
<gene>
    <name evidence="16" type="ORF">ATK36_2818</name>
</gene>
<evidence type="ECO:0000256" key="4">
    <source>
        <dbReference type="ARBA" id="ARBA00012564"/>
    </source>
</evidence>
<keyword evidence="10" id="KW-0482">Metalloprotease</keyword>
<dbReference type="InterPro" id="IPR027268">
    <property type="entry name" value="Peptidase_M4/M1_CTD_sf"/>
</dbReference>
<dbReference type="CDD" id="cd09603">
    <property type="entry name" value="M1_APN_like"/>
    <property type="match status" value="1"/>
</dbReference>
<comment type="similarity">
    <text evidence="3">Belongs to the peptidase M1 family.</text>
</comment>
<dbReference type="Proteomes" id="UP000243542">
    <property type="component" value="Unassembled WGS sequence"/>
</dbReference>
<dbReference type="InterPro" id="IPR045357">
    <property type="entry name" value="Aminopeptidase_N-like_N"/>
</dbReference>
<feature type="domain" description="Peptidase M1 membrane alanine aminopeptidase" evidence="14">
    <location>
        <begin position="314"/>
        <end position="458"/>
    </location>
</feature>
<evidence type="ECO:0000256" key="13">
    <source>
        <dbReference type="SAM" id="SignalP"/>
    </source>
</evidence>
<keyword evidence="13" id="KW-0732">Signal</keyword>
<keyword evidence="8" id="KW-0378">Hydrolase</keyword>
<evidence type="ECO:0000259" key="14">
    <source>
        <dbReference type="Pfam" id="PF01433"/>
    </source>
</evidence>
<dbReference type="InterPro" id="IPR050344">
    <property type="entry name" value="Peptidase_M1_aminopeptidases"/>
</dbReference>
<dbReference type="InterPro" id="IPR001930">
    <property type="entry name" value="Peptidase_M1"/>
</dbReference>
<evidence type="ECO:0000256" key="7">
    <source>
        <dbReference type="ARBA" id="ARBA00022723"/>
    </source>
</evidence>
<keyword evidence="9" id="KW-0862">Zinc</keyword>
<dbReference type="RefSeq" id="WP_098511765.1">
    <property type="nucleotide sequence ID" value="NZ_JBIAKZ010000014.1"/>
</dbReference>
<dbReference type="InterPro" id="IPR042097">
    <property type="entry name" value="Aminopeptidase_N-like_N_sf"/>
</dbReference>
<keyword evidence="17" id="KW-1185">Reference proteome</keyword>
<organism evidence="16 17">
    <name type="scientific">Amycolatopsis sulphurea</name>
    <dbReference type="NCBI Taxonomy" id="76022"/>
    <lineage>
        <taxon>Bacteria</taxon>
        <taxon>Bacillati</taxon>
        <taxon>Actinomycetota</taxon>
        <taxon>Actinomycetes</taxon>
        <taxon>Pseudonocardiales</taxon>
        <taxon>Pseudonocardiaceae</taxon>
        <taxon>Amycolatopsis</taxon>
    </lineage>
</organism>
<dbReference type="Pfam" id="PF01433">
    <property type="entry name" value="Peptidase_M1"/>
    <property type="match status" value="1"/>
</dbReference>
<reference evidence="16 17" key="1">
    <citation type="submission" date="2017-10" db="EMBL/GenBank/DDBJ databases">
        <title>Sequencing the genomes of 1000 actinobacteria strains.</title>
        <authorList>
            <person name="Klenk H.-P."/>
        </authorList>
    </citation>
    <scope>NUCLEOTIDE SEQUENCE [LARGE SCALE GENOMIC DNA]</scope>
    <source>
        <strain evidence="16 17">DSM 46092</strain>
    </source>
</reference>
<evidence type="ECO:0000256" key="2">
    <source>
        <dbReference type="ARBA" id="ARBA00001947"/>
    </source>
</evidence>
<dbReference type="GO" id="GO:0008237">
    <property type="term" value="F:metallopeptidase activity"/>
    <property type="evidence" value="ECO:0007669"/>
    <property type="project" value="UniProtKB-KW"/>
</dbReference>
<dbReference type="GO" id="GO:0008270">
    <property type="term" value="F:zinc ion binding"/>
    <property type="evidence" value="ECO:0007669"/>
    <property type="project" value="InterPro"/>
</dbReference>
<dbReference type="Pfam" id="PF17900">
    <property type="entry name" value="Peptidase_M1_N"/>
    <property type="match status" value="1"/>
</dbReference>
<keyword evidence="7" id="KW-0479">Metal-binding</keyword>
<evidence type="ECO:0000256" key="8">
    <source>
        <dbReference type="ARBA" id="ARBA00022801"/>
    </source>
</evidence>
<dbReference type="InterPro" id="IPR014782">
    <property type="entry name" value="Peptidase_M1_dom"/>
</dbReference>
<dbReference type="PANTHER" id="PTHR11533">
    <property type="entry name" value="PROTEASE M1 ZINC METALLOPROTEASE"/>
    <property type="match status" value="1"/>
</dbReference>
<dbReference type="PRINTS" id="PR00756">
    <property type="entry name" value="ALADIPTASE"/>
</dbReference>
<dbReference type="SUPFAM" id="SSF63737">
    <property type="entry name" value="Leukotriene A4 hydrolase N-terminal domain"/>
    <property type="match status" value="1"/>
</dbReference>
<evidence type="ECO:0000259" key="15">
    <source>
        <dbReference type="Pfam" id="PF17900"/>
    </source>
</evidence>
<proteinExistence type="inferred from homology"/>
<evidence type="ECO:0000256" key="5">
    <source>
        <dbReference type="ARBA" id="ARBA00015611"/>
    </source>
</evidence>
<dbReference type="Gene3D" id="1.10.390.10">
    <property type="entry name" value="Neutral Protease Domain 2"/>
    <property type="match status" value="1"/>
</dbReference>
<comment type="cofactor">
    <cofactor evidence="2">
        <name>Zn(2+)</name>
        <dbReference type="ChEBI" id="CHEBI:29105"/>
    </cofactor>
</comment>
<evidence type="ECO:0000313" key="16">
    <source>
        <dbReference type="EMBL" id="PFG47764.1"/>
    </source>
</evidence>
<evidence type="ECO:0000256" key="12">
    <source>
        <dbReference type="ARBA" id="ARBA00031533"/>
    </source>
</evidence>
<keyword evidence="6" id="KW-0645">Protease</keyword>
<evidence type="ECO:0000256" key="10">
    <source>
        <dbReference type="ARBA" id="ARBA00023049"/>
    </source>
</evidence>
<feature type="domain" description="Aminopeptidase N-like N-terminal" evidence="15">
    <location>
        <begin position="52"/>
        <end position="223"/>
    </location>
</feature>
<dbReference type="AlphaFoldDB" id="A0A2A9F8T9"/>
<dbReference type="GO" id="GO:0006508">
    <property type="term" value="P:proteolysis"/>
    <property type="evidence" value="ECO:0007669"/>
    <property type="project" value="UniProtKB-KW"/>
</dbReference>